<protein>
    <submittedName>
        <fullName evidence="2">Uncharacterized protein</fullName>
    </submittedName>
</protein>
<evidence type="ECO:0000313" key="3">
    <source>
        <dbReference type="Proteomes" id="UP000515734"/>
    </source>
</evidence>
<accession>A0A6S6PGV7</accession>
<dbReference type="EMBL" id="AP023287">
    <property type="protein sequence ID" value="BCI55750.1"/>
    <property type="molecule type" value="Genomic_DNA"/>
</dbReference>
<dbReference type="Proteomes" id="UP000515734">
    <property type="component" value="Chromosome"/>
</dbReference>
<feature type="compositionally biased region" description="Gly residues" evidence="1">
    <location>
        <begin position="78"/>
        <end position="87"/>
    </location>
</feature>
<dbReference type="RefSeq" id="WP_185293403.1">
    <property type="nucleotide sequence ID" value="NZ_AP023287.1"/>
</dbReference>
<name>A0A6S6PGV7_9MYCO</name>
<proteinExistence type="predicted"/>
<dbReference type="AlphaFoldDB" id="A0A6S6PGV7"/>
<reference evidence="2 3" key="1">
    <citation type="submission" date="2020-07" db="EMBL/GenBank/DDBJ databases">
        <title>Complete genome sequence of Mycolicibacterium litorale like strain isolated from cardiac implantable electronic device infection.</title>
        <authorList>
            <person name="Fukano H."/>
            <person name="Miyama H."/>
            <person name="Hoshino Y."/>
        </authorList>
    </citation>
    <scope>NUCLEOTIDE SEQUENCE [LARGE SCALE GENOMIC DNA]</scope>
    <source>
        <strain evidence="2 3">NIIDNTM18</strain>
    </source>
</reference>
<organism evidence="2 3">
    <name type="scientific">Mycolicibacterium litorale</name>
    <dbReference type="NCBI Taxonomy" id="758802"/>
    <lineage>
        <taxon>Bacteria</taxon>
        <taxon>Bacillati</taxon>
        <taxon>Actinomycetota</taxon>
        <taxon>Actinomycetes</taxon>
        <taxon>Mycobacteriales</taxon>
        <taxon>Mycobacteriaceae</taxon>
        <taxon>Mycolicibacterium</taxon>
    </lineage>
</organism>
<evidence type="ECO:0000313" key="2">
    <source>
        <dbReference type="EMBL" id="BCI55750.1"/>
    </source>
</evidence>
<feature type="region of interest" description="Disordered" evidence="1">
    <location>
        <begin position="50"/>
        <end position="87"/>
    </location>
</feature>
<evidence type="ECO:0000256" key="1">
    <source>
        <dbReference type="SAM" id="MobiDB-lite"/>
    </source>
</evidence>
<sequence>MLLSDIDSWNVGALHSIAFELGDELETVEGVASDLELISRLPGWESPAAAAARGKIHETGVRRHHTGGGDDADQSAGHGRGGVRAAQ</sequence>
<gene>
    <name evidence="2" type="ORF">NIIDNTM18_50280</name>
</gene>